<feature type="chain" id="PRO_5008529226" description="DUF4925 domain-containing protein" evidence="1">
    <location>
        <begin position="24"/>
        <end position="401"/>
    </location>
</feature>
<dbReference type="AlphaFoldDB" id="A0A1B1S7J0"/>
<reference evidence="3" key="1">
    <citation type="submission" date="2016-04" db="EMBL/GenBank/DDBJ databases">
        <title>Complete Genome Sequences of Twelve Strains of a Stable Defined Moderately Diverse Mouse Microbiota 2 (sDMDMm2).</title>
        <authorList>
            <person name="Uchimura Y."/>
            <person name="Wyss M."/>
            <person name="Brugiroux S."/>
            <person name="Limenitakis J.P."/>
            <person name="Stecher B."/>
            <person name="McCoy K.D."/>
            <person name="Macpherson A.J."/>
        </authorList>
    </citation>
    <scope>NUCLEOTIDE SEQUENCE [LARGE SCALE GENOMIC DNA]</scope>
    <source>
        <strain evidence="3">YL27</strain>
    </source>
</reference>
<evidence type="ECO:0000256" key="1">
    <source>
        <dbReference type="SAM" id="SignalP"/>
    </source>
</evidence>
<feature type="signal peptide" evidence="1">
    <location>
        <begin position="1"/>
        <end position="23"/>
    </location>
</feature>
<organism evidence="2 3">
    <name type="scientific">Muribaculum intestinale</name>
    <dbReference type="NCBI Taxonomy" id="1796646"/>
    <lineage>
        <taxon>Bacteria</taxon>
        <taxon>Pseudomonadati</taxon>
        <taxon>Bacteroidota</taxon>
        <taxon>Bacteroidia</taxon>
        <taxon>Bacteroidales</taxon>
        <taxon>Muribaculaceae</taxon>
        <taxon>Muribaculum</taxon>
    </lineage>
</organism>
<dbReference type="RefSeq" id="WP_068960142.1">
    <property type="nucleotide sequence ID" value="NZ_CAORJY010000002.1"/>
</dbReference>
<dbReference type="OrthoDB" id="1099199at2"/>
<keyword evidence="1" id="KW-0732">Signal</keyword>
<dbReference type="STRING" id="1796646.A4V02_02850"/>
<protein>
    <recommendedName>
        <fullName evidence="4">DUF4925 domain-containing protein</fullName>
    </recommendedName>
</protein>
<sequence length="401" mass="42682">MKKKIFLFVAAAMSILSVTSCKSDDNDNSEIVDASFVNETLQVTYNGVPVIGKNAHLHFDKAQGGEGTLNVYSAIDMSAVAADNQTSSVLYGPGVLPGTPVLTIPVNVVKEGDNFYFATSGSTEYVDYELDGEINGSVLSLDFSNVSLKNKVLAGKSYKPAPLDVGYTAVTGSVYVNWESTAKFDIGFGAENGFPAQTFIASLVLNSAFIPMGDTQMSVYDIVSALLKNAAFTADGNITGTYVDMATNQETAIPVGIAQYVAVSGNEIKLFLNPEMIIASAMGARSESGDQSYELDTTPLLAYAMETFLPMLSEGIPVEYKVENGMTSFYLPSSILLPLAKGPLYDLTSDPNFVPFVLDSMKDMEGMADMLGMIRPAIASLSSVLEGTTLLELGLNLVDAE</sequence>
<dbReference type="KEGG" id="pary:A4V02_02850"/>
<evidence type="ECO:0000313" key="3">
    <source>
        <dbReference type="Proteomes" id="UP000186351"/>
    </source>
</evidence>
<evidence type="ECO:0000313" key="2">
    <source>
        <dbReference type="EMBL" id="ANU62763.1"/>
    </source>
</evidence>
<name>A0A1B1S7J0_9BACT</name>
<dbReference type="EMBL" id="CP015402">
    <property type="protein sequence ID" value="ANU62763.1"/>
    <property type="molecule type" value="Genomic_DNA"/>
</dbReference>
<evidence type="ECO:0008006" key="4">
    <source>
        <dbReference type="Google" id="ProtNLM"/>
    </source>
</evidence>
<dbReference type="Proteomes" id="UP000186351">
    <property type="component" value="Chromosome"/>
</dbReference>
<dbReference type="GeneID" id="65535781"/>
<proteinExistence type="predicted"/>
<accession>A0A1B1S7J0</accession>
<keyword evidence="3" id="KW-1185">Reference proteome</keyword>
<gene>
    <name evidence="2" type="ORF">A4V02_02850</name>
</gene>
<dbReference type="PROSITE" id="PS51257">
    <property type="entry name" value="PROKAR_LIPOPROTEIN"/>
    <property type="match status" value="1"/>
</dbReference>